<dbReference type="EMBL" id="JACHMK010000001">
    <property type="protein sequence ID" value="MBB6335714.1"/>
    <property type="molecule type" value="Genomic_DNA"/>
</dbReference>
<dbReference type="GeneID" id="85978497"/>
<evidence type="ECO:0000313" key="2">
    <source>
        <dbReference type="Proteomes" id="UP000617426"/>
    </source>
</evidence>
<dbReference type="AlphaFoldDB" id="A0A923E944"/>
<organism evidence="1 2">
    <name type="scientific">Schaalia hyovaginalis</name>
    <dbReference type="NCBI Taxonomy" id="29316"/>
    <lineage>
        <taxon>Bacteria</taxon>
        <taxon>Bacillati</taxon>
        <taxon>Actinomycetota</taxon>
        <taxon>Actinomycetes</taxon>
        <taxon>Actinomycetales</taxon>
        <taxon>Actinomycetaceae</taxon>
        <taxon>Schaalia</taxon>
    </lineage>
</organism>
<name>A0A923E944_9ACTO</name>
<proteinExistence type="predicted"/>
<dbReference type="RefSeq" id="WP_277298825.1">
    <property type="nucleotide sequence ID" value="NZ_JACHMK010000001.1"/>
</dbReference>
<reference evidence="1" key="1">
    <citation type="submission" date="2020-08" db="EMBL/GenBank/DDBJ databases">
        <title>Sequencing the genomes of 1000 actinobacteria strains.</title>
        <authorList>
            <person name="Klenk H.-P."/>
        </authorList>
    </citation>
    <scope>NUCLEOTIDE SEQUENCE</scope>
    <source>
        <strain evidence="1">DSM 10695</strain>
    </source>
</reference>
<evidence type="ECO:0000313" key="1">
    <source>
        <dbReference type="EMBL" id="MBB6335714.1"/>
    </source>
</evidence>
<comment type="caution">
    <text evidence="1">The sequence shown here is derived from an EMBL/GenBank/DDBJ whole genome shotgun (WGS) entry which is preliminary data.</text>
</comment>
<evidence type="ECO:0008006" key="3">
    <source>
        <dbReference type="Google" id="ProtNLM"/>
    </source>
</evidence>
<protein>
    <recommendedName>
        <fullName evidence="3">YbjN domain-containing protein</fullName>
    </recommendedName>
</protein>
<gene>
    <name evidence="1" type="ORF">HD592_002279</name>
</gene>
<dbReference type="Pfam" id="PF10722">
    <property type="entry name" value="YbjN"/>
    <property type="match status" value="1"/>
</dbReference>
<sequence>MPAATPVNTDRIRAMLSDRDVSFGEYDEAELAVPTLNAVYFWDTSNPQILQLRAQWRGIATTDAQFAALVEEVAKCNSMRTGPKAYLAPFEDGKQYGLIAECNVIATDGLTPAQLDSFCETSMTMIMGFLADLEDALPDFVDWRETDADEEPRS</sequence>
<dbReference type="Proteomes" id="UP000617426">
    <property type="component" value="Unassembled WGS sequence"/>
</dbReference>
<keyword evidence="2" id="KW-1185">Reference proteome</keyword>
<accession>A0A923E944</accession>
<dbReference type="InterPro" id="IPR019660">
    <property type="entry name" value="Put_sensory_transdc_reg_YbjN"/>
</dbReference>